<dbReference type="AlphaFoldDB" id="A0A2V1D5R1"/>
<keyword evidence="2" id="KW-0472">Membrane</keyword>
<dbReference type="STRING" id="97972.A0A2V1D5R1"/>
<accession>A0A2V1D5R1</accession>
<evidence type="ECO:0000256" key="3">
    <source>
        <dbReference type="SAM" id="SignalP"/>
    </source>
</evidence>
<reference evidence="4 5" key="1">
    <citation type="journal article" date="2018" name="Sci. Rep.">
        <title>Comparative genomics provides insights into the lifestyle and reveals functional heterogeneity of dark septate endophytic fungi.</title>
        <authorList>
            <person name="Knapp D.G."/>
            <person name="Nemeth J.B."/>
            <person name="Barry K."/>
            <person name="Hainaut M."/>
            <person name="Henrissat B."/>
            <person name="Johnson J."/>
            <person name="Kuo A."/>
            <person name="Lim J.H.P."/>
            <person name="Lipzen A."/>
            <person name="Nolan M."/>
            <person name="Ohm R.A."/>
            <person name="Tamas L."/>
            <person name="Grigoriev I.V."/>
            <person name="Spatafora J.W."/>
            <person name="Nagy L.G."/>
            <person name="Kovacs G.M."/>
        </authorList>
    </citation>
    <scope>NUCLEOTIDE SEQUENCE [LARGE SCALE GENOMIC DNA]</scope>
    <source>
        <strain evidence="4 5">DSE2036</strain>
    </source>
</reference>
<keyword evidence="2" id="KW-1133">Transmembrane helix</keyword>
<gene>
    <name evidence="4" type="ORF">DM02DRAFT_634593</name>
</gene>
<sequence>MSVLHRCVVALLSFSLLFVSTVLASDITTYADGNCQRSFTNLNVVNGYPDGVCTPLQLSPTGSPSSFQIAKLDPGCAVTLYGADENPLSCSSSLKIVAEMGTCYNATWAYYSVDGCFSPKSNPSSSILPLAATPSLSPPPAMSTFNQITTSSPSSLLTSSPSPSSSSSTSSPSPDSTPSPPPPPRAIIGGITASVAGLALFLTLGLFLLRRRQRRLKRSMNKPLPSIPRFELPNDGALIEAGAHASIVPPQRAAIVGGWARKVDEEMREMEPVEIGRNSVYEDRIERLRNAEREGGEWGEWKGHGRREGERTVVVKEGNFI</sequence>
<keyword evidence="2" id="KW-0812">Transmembrane</keyword>
<feature type="chain" id="PRO_5016119812" evidence="3">
    <location>
        <begin position="25"/>
        <end position="321"/>
    </location>
</feature>
<dbReference type="OrthoDB" id="4157427at2759"/>
<feature type="signal peptide" evidence="3">
    <location>
        <begin position="1"/>
        <end position="24"/>
    </location>
</feature>
<feature type="compositionally biased region" description="Pro residues" evidence="1">
    <location>
        <begin position="175"/>
        <end position="185"/>
    </location>
</feature>
<keyword evidence="3" id="KW-0732">Signal</keyword>
<feature type="compositionally biased region" description="Low complexity" evidence="1">
    <location>
        <begin position="149"/>
        <end position="174"/>
    </location>
</feature>
<feature type="region of interest" description="Disordered" evidence="1">
    <location>
        <begin position="139"/>
        <end position="188"/>
    </location>
</feature>
<evidence type="ECO:0000313" key="4">
    <source>
        <dbReference type="EMBL" id="PVH93400.1"/>
    </source>
</evidence>
<keyword evidence="5" id="KW-1185">Reference proteome</keyword>
<dbReference type="EMBL" id="KZ805592">
    <property type="protein sequence ID" value="PVH93400.1"/>
    <property type="molecule type" value="Genomic_DNA"/>
</dbReference>
<evidence type="ECO:0000313" key="5">
    <source>
        <dbReference type="Proteomes" id="UP000244855"/>
    </source>
</evidence>
<proteinExistence type="predicted"/>
<name>A0A2V1D5R1_9PLEO</name>
<dbReference type="Proteomes" id="UP000244855">
    <property type="component" value="Unassembled WGS sequence"/>
</dbReference>
<feature type="transmembrane region" description="Helical" evidence="2">
    <location>
        <begin position="186"/>
        <end position="209"/>
    </location>
</feature>
<protein>
    <submittedName>
        <fullName evidence="4">Uncharacterized protein</fullName>
    </submittedName>
</protein>
<evidence type="ECO:0000256" key="1">
    <source>
        <dbReference type="SAM" id="MobiDB-lite"/>
    </source>
</evidence>
<evidence type="ECO:0000256" key="2">
    <source>
        <dbReference type="SAM" id="Phobius"/>
    </source>
</evidence>
<organism evidence="4 5">
    <name type="scientific">Periconia macrospinosa</name>
    <dbReference type="NCBI Taxonomy" id="97972"/>
    <lineage>
        <taxon>Eukaryota</taxon>
        <taxon>Fungi</taxon>
        <taxon>Dikarya</taxon>
        <taxon>Ascomycota</taxon>
        <taxon>Pezizomycotina</taxon>
        <taxon>Dothideomycetes</taxon>
        <taxon>Pleosporomycetidae</taxon>
        <taxon>Pleosporales</taxon>
        <taxon>Massarineae</taxon>
        <taxon>Periconiaceae</taxon>
        <taxon>Periconia</taxon>
    </lineage>
</organism>